<gene>
    <name evidence="1" type="ORF">SAMN05444354_11452</name>
</gene>
<protein>
    <submittedName>
        <fullName evidence="1">Uncharacterized protein</fullName>
    </submittedName>
</protein>
<reference evidence="2" key="1">
    <citation type="submission" date="2016-10" db="EMBL/GenBank/DDBJ databases">
        <authorList>
            <person name="Varghese N."/>
            <person name="Submissions S."/>
        </authorList>
    </citation>
    <scope>NUCLEOTIDE SEQUENCE [LARGE SCALE GENOMIC DNA]</scope>
    <source>
        <strain evidence="2">DSM 17044</strain>
    </source>
</reference>
<organism evidence="1 2">
    <name type="scientific">Stigmatella aurantiaca</name>
    <dbReference type="NCBI Taxonomy" id="41"/>
    <lineage>
        <taxon>Bacteria</taxon>
        <taxon>Pseudomonadati</taxon>
        <taxon>Myxococcota</taxon>
        <taxon>Myxococcia</taxon>
        <taxon>Myxococcales</taxon>
        <taxon>Cystobacterineae</taxon>
        <taxon>Archangiaceae</taxon>
        <taxon>Stigmatella</taxon>
    </lineage>
</organism>
<dbReference type="AlphaFoldDB" id="A0A1H7X0N3"/>
<name>A0A1H7X0N3_STIAU</name>
<evidence type="ECO:0000313" key="2">
    <source>
        <dbReference type="Proteomes" id="UP000182719"/>
    </source>
</evidence>
<sequence length="281" mass="32778">MDAQMPCHVIRELDERVLEYDGMELFRDILEPSIPGIRDLLLPLGRYRQRPSPEDIPSEDSWAFHALSVLNDYVRLPLRLNKREYLLFFQALGFQPFEGGSFSPVRHEIVEVGNWTRPEEGIQLGAGYWPGLMWGELVFSRSAVSVSCHPSFQILEGIADRSRLYFTNRRMRRDVVDLSHGWGSNSRWRTPFRFDYEEKDRIVFNLTGTYDLAAPERLGGPLDANEELPVEQRRELLMHRCFVAFKGDGNDRMPWSDTLAIRRTRPPWPLEEGLLVRRENT</sequence>
<evidence type="ECO:0000313" key="1">
    <source>
        <dbReference type="EMBL" id="SEM27410.1"/>
    </source>
</evidence>
<dbReference type="Proteomes" id="UP000182719">
    <property type="component" value="Unassembled WGS sequence"/>
</dbReference>
<proteinExistence type="predicted"/>
<keyword evidence="2" id="KW-1185">Reference proteome</keyword>
<accession>A0A1H7X0N3</accession>
<dbReference type="EMBL" id="FOAP01000014">
    <property type="protein sequence ID" value="SEM27410.1"/>
    <property type="molecule type" value="Genomic_DNA"/>
</dbReference>